<evidence type="ECO:0000256" key="5">
    <source>
        <dbReference type="ARBA" id="ARBA00022723"/>
    </source>
</evidence>
<dbReference type="EMBL" id="CP025570">
    <property type="protein sequence ID" value="AZZ39523.1"/>
    <property type="molecule type" value="Genomic_DNA"/>
</dbReference>
<dbReference type="Pfam" id="PF00266">
    <property type="entry name" value="Aminotran_5"/>
    <property type="match status" value="1"/>
</dbReference>
<evidence type="ECO:0000313" key="13">
    <source>
        <dbReference type="EMBL" id="AZZ39523.1"/>
    </source>
</evidence>
<keyword evidence="4" id="KW-0808">Transferase</keyword>
<comment type="cofactor">
    <cofactor evidence="1 10">
        <name>pyridoxal 5'-phosphate</name>
        <dbReference type="ChEBI" id="CHEBI:597326"/>
    </cofactor>
</comment>
<accession>A0A3Q9UJB3</accession>
<keyword evidence="5" id="KW-0479">Metal-binding</keyword>
<dbReference type="Proteomes" id="UP000285875">
    <property type="component" value="Chromosome"/>
</dbReference>
<comment type="similarity">
    <text evidence="2">Belongs to the class-V pyridoxal-phosphate-dependent aminotransferase family. NifS/IscS subfamily.</text>
</comment>
<evidence type="ECO:0000256" key="4">
    <source>
        <dbReference type="ARBA" id="ARBA00022679"/>
    </source>
</evidence>
<protein>
    <recommendedName>
        <fullName evidence="3">cysteine desulfurase</fullName>
        <ecNumber evidence="3">2.8.1.7</ecNumber>
    </recommendedName>
</protein>
<evidence type="ECO:0000313" key="14">
    <source>
        <dbReference type="Proteomes" id="UP000285875"/>
    </source>
</evidence>
<dbReference type="InterPro" id="IPR016454">
    <property type="entry name" value="Cysteine_dSase"/>
</dbReference>
<feature type="region of interest" description="Disordered" evidence="11">
    <location>
        <begin position="1"/>
        <end position="35"/>
    </location>
</feature>
<evidence type="ECO:0000259" key="12">
    <source>
        <dbReference type="Pfam" id="PF00266"/>
    </source>
</evidence>
<dbReference type="GO" id="GO:0046872">
    <property type="term" value="F:metal ion binding"/>
    <property type="evidence" value="ECO:0007669"/>
    <property type="project" value="UniProtKB-KW"/>
</dbReference>
<comment type="catalytic activity">
    <reaction evidence="9">
        <text>(sulfur carrier)-H + L-cysteine = (sulfur carrier)-SH + L-alanine</text>
        <dbReference type="Rhea" id="RHEA:43892"/>
        <dbReference type="Rhea" id="RHEA-COMP:14737"/>
        <dbReference type="Rhea" id="RHEA-COMP:14739"/>
        <dbReference type="ChEBI" id="CHEBI:29917"/>
        <dbReference type="ChEBI" id="CHEBI:35235"/>
        <dbReference type="ChEBI" id="CHEBI:57972"/>
        <dbReference type="ChEBI" id="CHEBI:64428"/>
        <dbReference type="EC" id="2.8.1.7"/>
    </reaction>
</comment>
<evidence type="ECO:0000256" key="11">
    <source>
        <dbReference type="SAM" id="MobiDB-lite"/>
    </source>
</evidence>
<keyword evidence="6" id="KW-0663">Pyridoxal phosphate</keyword>
<dbReference type="InterPro" id="IPR020578">
    <property type="entry name" value="Aminotrans_V_PyrdxlP_BS"/>
</dbReference>
<name>A0A3Q9UJB3_9ACTN</name>
<feature type="domain" description="Aminotransferase class V" evidence="12">
    <location>
        <begin position="36"/>
        <end position="385"/>
    </location>
</feature>
<dbReference type="RefSeq" id="WP_097798898.1">
    <property type="nucleotide sequence ID" value="NZ_CP025570.1"/>
</dbReference>
<evidence type="ECO:0000256" key="3">
    <source>
        <dbReference type="ARBA" id="ARBA00012239"/>
    </source>
</evidence>
<dbReference type="GO" id="GO:0031071">
    <property type="term" value="F:cysteine desulfurase activity"/>
    <property type="evidence" value="ECO:0007669"/>
    <property type="project" value="UniProtKB-EC"/>
</dbReference>
<dbReference type="Gene3D" id="3.90.1150.10">
    <property type="entry name" value="Aspartate Aminotransferase, domain 1"/>
    <property type="match status" value="1"/>
</dbReference>
<dbReference type="InterPro" id="IPR015424">
    <property type="entry name" value="PyrdxlP-dep_Trfase"/>
</dbReference>
<gene>
    <name evidence="13" type="ORF">C0Z10_06905</name>
</gene>
<dbReference type="KEGG" id="aji:C0Z10_06905"/>
<organism evidence="13 14">
    <name type="scientific">Acidipropionibacterium jensenii</name>
    <dbReference type="NCBI Taxonomy" id="1749"/>
    <lineage>
        <taxon>Bacteria</taxon>
        <taxon>Bacillati</taxon>
        <taxon>Actinomycetota</taxon>
        <taxon>Actinomycetes</taxon>
        <taxon>Propionibacteriales</taxon>
        <taxon>Propionibacteriaceae</taxon>
        <taxon>Acidipropionibacterium</taxon>
    </lineage>
</organism>
<proteinExistence type="inferred from homology"/>
<dbReference type="PIRSF" id="PIRSF005572">
    <property type="entry name" value="NifS"/>
    <property type="match status" value="1"/>
</dbReference>
<dbReference type="EC" id="2.8.1.7" evidence="3"/>
<sequence length="400" mass="40380">MTSTSGPSGGPGRSGDRTHEGCRDGGRTAAPASRSYLDHAATSPLRPGALAAVVATGAVANPAAVHTAGRRARAMLDDAREQIASLLGVRPLEIVLTSGGTEADTLALLGAGGAGTVGISAVEHAAIAGLTAPGLMGERARVLPVDADGVVDPSSIAALDAPGLVSVMTANNETGTLEPVAECARQAHRAGALFHTDAVQALGHLPVELAEWDVDLASFSAHKLGGPVGIGALWVRRGVTVAPVAAGGRQEAGLRSGTQMVALARGFAAALDEAVAEMGRRTELWGRLRSRLVEAAGAIEGVRVDGGDRVSAAVCHLSVAGARGENLQLLLDARGIDCSTGSACHAGVAAPSEVMLAMGRSRQQASSCLRFSFGPETTVAEIDRLAALLPEVVAQARAVR</sequence>
<keyword evidence="8" id="KW-0411">Iron-sulfur</keyword>
<evidence type="ECO:0000256" key="7">
    <source>
        <dbReference type="ARBA" id="ARBA00023004"/>
    </source>
</evidence>
<reference evidence="14" key="1">
    <citation type="submission" date="2017-12" db="EMBL/GenBank/DDBJ databases">
        <title>Whole genome sequencing of Acidipropionibacterium jensenii strains JS279 and JS280.</title>
        <authorList>
            <person name="Deptula P."/>
            <person name="Laine P."/>
            <person name="Smolander O.-P."/>
            <person name="Paulin L."/>
            <person name="Auvinen P."/>
            <person name="Varmanen P."/>
        </authorList>
    </citation>
    <scope>NUCLEOTIDE SEQUENCE [LARGE SCALE GENOMIC DNA]</scope>
    <source>
        <strain evidence="14">JS280</strain>
    </source>
</reference>
<dbReference type="Gene3D" id="1.10.260.50">
    <property type="match status" value="1"/>
</dbReference>
<dbReference type="PANTHER" id="PTHR11601:SF34">
    <property type="entry name" value="CYSTEINE DESULFURASE"/>
    <property type="match status" value="1"/>
</dbReference>
<evidence type="ECO:0000256" key="2">
    <source>
        <dbReference type="ARBA" id="ARBA00006490"/>
    </source>
</evidence>
<dbReference type="InterPro" id="IPR015421">
    <property type="entry name" value="PyrdxlP-dep_Trfase_major"/>
</dbReference>
<dbReference type="GO" id="GO:0051536">
    <property type="term" value="F:iron-sulfur cluster binding"/>
    <property type="evidence" value="ECO:0007669"/>
    <property type="project" value="UniProtKB-KW"/>
</dbReference>
<dbReference type="AlphaFoldDB" id="A0A3Q9UJB3"/>
<feature type="compositionally biased region" description="Basic and acidic residues" evidence="11">
    <location>
        <begin position="14"/>
        <end position="26"/>
    </location>
</feature>
<evidence type="ECO:0000256" key="1">
    <source>
        <dbReference type="ARBA" id="ARBA00001933"/>
    </source>
</evidence>
<dbReference type="SUPFAM" id="SSF53383">
    <property type="entry name" value="PLP-dependent transferases"/>
    <property type="match status" value="1"/>
</dbReference>
<evidence type="ECO:0000256" key="10">
    <source>
        <dbReference type="RuleBase" id="RU004504"/>
    </source>
</evidence>
<dbReference type="InterPro" id="IPR000192">
    <property type="entry name" value="Aminotrans_V_dom"/>
</dbReference>
<evidence type="ECO:0000256" key="6">
    <source>
        <dbReference type="ARBA" id="ARBA00022898"/>
    </source>
</evidence>
<evidence type="ECO:0000256" key="9">
    <source>
        <dbReference type="ARBA" id="ARBA00050776"/>
    </source>
</evidence>
<dbReference type="PANTHER" id="PTHR11601">
    <property type="entry name" value="CYSTEINE DESULFURYLASE FAMILY MEMBER"/>
    <property type="match status" value="1"/>
</dbReference>
<dbReference type="PROSITE" id="PS00595">
    <property type="entry name" value="AA_TRANSFER_CLASS_5"/>
    <property type="match status" value="1"/>
</dbReference>
<dbReference type="Gene3D" id="3.40.640.10">
    <property type="entry name" value="Type I PLP-dependent aspartate aminotransferase-like (Major domain)"/>
    <property type="match status" value="1"/>
</dbReference>
<dbReference type="InterPro" id="IPR015422">
    <property type="entry name" value="PyrdxlP-dep_Trfase_small"/>
</dbReference>
<keyword evidence="7" id="KW-0408">Iron</keyword>
<evidence type="ECO:0000256" key="8">
    <source>
        <dbReference type="ARBA" id="ARBA00023014"/>
    </source>
</evidence>